<dbReference type="InterPro" id="IPR036259">
    <property type="entry name" value="MFS_trans_sf"/>
</dbReference>
<evidence type="ECO:0000313" key="11">
    <source>
        <dbReference type="EMBL" id="ACO67121.1"/>
    </source>
</evidence>
<feature type="region of interest" description="Disordered" evidence="8">
    <location>
        <begin position="1"/>
        <end position="25"/>
    </location>
</feature>
<dbReference type="InterPro" id="IPR020846">
    <property type="entry name" value="MFS_dom"/>
</dbReference>
<dbReference type="PROSITE" id="PS00217">
    <property type="entry name" value="SUGAR_TRANSPORT_2"/>
    <property type="match status" value="1"/>
</dbReference>
<comment type="similarity">
    <text evidence="2 7">Belongs to the major facilitator superfamily. Sugar transporter (TC 2.A.1.1) family.</text>
</comment>
<dbReference type="PANTHER" id="PTHR48020">
    <property type="entry name" value="PROTON MYO-INOSITOL COTRANSPORTER"/>
    <property type="match status" value="1"/>
</dbReference>
<evidence type="ECO:0000256" key="9">
    <source>
        <dbReference type="SAM" id="Phobius"/>
    </source>
</evidence>
<dbReference type="PROSITE" id="PS50850">
    <property type="entry name" value="MFS"/>
    <property type="match status" value="1"/>
</dbReference>
<dbReference type="OMA" id="VSECCPK"/>
<name>C1EFN4_MICCC</name>
<comment type="subcellular location">
    <subcellularLocation>
        <location evidence="1">Membrane</location>
        <topology evidence="1">Multi-pass membrane protein</topology>
    </subcellularLocation>
</comment>
<dbReference type="InterPro" id="IPR003663">
    <property type="entry name" value="Sugar/inositol_transpt"/>
</dbReference>
<proteinExistence type="inferred from homology"/>
<evidence type="ECO:0000259" key="10">
    <source>
        <dbReference type="PROSITE" id="PS50850"/>
    </source>
</evidence>
<dbReference type="OrthoDB" id="6339427at2759"/>
<dbReference type="InParanoid" id="C1EFN4"/>
<dbReference type="GO" id="GO:0022857">
    <property type="term" value="F:transmembrane transporter activity"/>
    <property type="evidence" value="ECO:0007669"/>
    <property type="project" value="InterPro"/>
</dbReference>
<dbReference type="FunCoup" id="C1EFN4">
    <property type="interactions" value="89"/>
</dbReference>
<dbReference type="eggNOG" id="KOG0254">
    <property type="taxonomic scope" value="Eukaryota"/>
</dbReference>
<feature type="transmembrane region" description="Helical" evidence="9">
    <location>
        <begin position="384"/>
        <end position="411"/>
    </location>
</feature>
<dbReference type="GO" id="GO:0016020">
    <property type="term" value="C:membrane"/>
    <property type="evidence" value="ECO:0007669"/>
    <property type="project" value="UniProtKB-SubCell"/>
</dbReference>
<feature type="compositionally biased region" description="Basic and acidic residues" evidence="8">
    <location>
        <begin position="1"/>
        <end position="16"/>
    </location>
</feature>
<feature type="transmembrane region" description="Helical" evidence="9">
    <location>
        <begin position="106"/>
        <end position="125"/>
    </location>
</feature>
<feature type="transmembrane region" description="Helical" evidence="9">
    <location>
        <begin position="355"/>
        <end position="378"/>
    </location>
</feature>
<feature type="transmembrane region" description="Helical" evidence="9">
    <location>
        <begin position="451"/>
        <end position="473"/>
    </location>
</feature>
<dbReference type="Gene3D" id="1.20.1250.20">
    <property type="entry name" value="MFS general substrate transporter like domains"/>
    <property type="match status" value="1"/>
</dbReference>
<evidence type="ECO:0000256" key="2">
    <source>
        <dbReference type="ARBA" id="ARBA00010992"/>
    </source>
</evidence>
<dbReference type="Proteomes" id="UP000002009">
    <property type="component" value="Chromosome 13"/>
</dbReference>
<keyword evidence="4 9" id="KW-0812">Transmembrane</keyword>
<keyword evidence="3 7" id="KW-0813">Transport</keyword>
<dbReference type="SUPFAM" id="SSF103473">
    <property type="entry name" value="MFS general substrate transporter"/>
    <property type="match status" value="1"/>
</dbReference>
<feature type="transmembrane region" description="Helical" evidence="9">
    <location>
        <begin position="194"/>
        <end position="212"/>
    </location>
</feature>
<keyword evidence="5 9" id="KW-1133">Transmembrane helix</keyword>
<evidence type="ECO:0000256" key="7">
    <source>
        <dbReference type="RuleBase" id="RU003346"/>
    </source>
</evidence>
<feature type="transmembrane region" description="Helical" evidence="9">
    <location>
        <begin position="159"/>
        <end position="182"/>
    </location>
</feature>
<dbReference type="KEGG" id="mis:MICPUN_109423"/>
<dbReference type="RefSeq" id="XP_002505863.1">
    <property type="nucleotide sequence ID" value="XM_002505817.1"/>
</dbReference>
<evidence type="ECO:0000256" key="3">
    <source>
        <dbReference type="ARBA" id="ARBA00022448"/>
    </source>
</evidence>
<dbReference type="InterPro" id="IPR050814">
    <property type="entry name" value="Myo-inositol_Transporter"/>
</dbReference>
<organism evidence="11 12">
    <name type="scientific">Micromonas commoda (strain RCC299 / NOUM17 / CCMP2709)</name>
    <name type="common">Picoplanktonic green alga</name>
    <dbReference type="NCBI Taxonomy" id="296587"/>
    <lineage>
        <taxon>Eukaryota</taxon>
        <taxon>Viridiplantae</taxon>
        <taxon>Chlorophyta</taxon>
        <taxon>Mamiellophyceae</taxon>
        <taxon>Mamiellales</taxon>
        <taxon>Mamiellaceae</taxon>
        <taxon>Micromonas</taxon>
    </lineage>
</organism>
<evidence type="ECO:0000256" key="1">
    <source>
        <dbReference type="ARBA" id="ARBA00004141"/>
    </source>
</evidence>
<evidence type="ECO:0000256" key="5">
    <source>
        <dbReference type="ARBA" id="ARBA00022989"/>
    </source>
</evidence>
<sequence>MTASEKDVRQDDETREMISSMEMEDASKRGGSLEWLAVSSVMTVSIFAGLLGYDIGVMSGALLPMSRDLSFTSSQEEIAVGCLNFVSAAGAISGGTMYNKLGAVKCVKIAVVLYAVGMLVIAASHSFAMVFLGRLIVGLGVGLGFAICPQYIAEISPPAWRGVLVSCFEISINLGLCGGYLANLVFVNLSDSPRWRGLMLLPLVPTALIYILNIPKLPESPRWLLREPRNEALARDVLVRTCGEAAAGPALADIKEIIAQQNAEEESQGDRGKKGWARLFEEPVARRALLIGAGTAFFQQANGSEAAVYYVPQVLKAAGVESERDQLGAAAVVGMCKTVFITVGQFSVDRYGRRVMLLSSIAAVTASLWLLAYCLGAAQAGGSAAGITLFALCFFMASFSLGMGPVTWVVASEIFPLRVRSKGVAFSMAANRITSGTVAMTFLSLSRWLGVGGAFSLFACVSASHFVFTYALLPETRGKTLEEIEAVLAAGSSRYQRFVDDEEVASSPTYEANRSGVPIRAS</sequence>
<dbReference type="GeneID" id="8248792"/>
<dbReference type="PANTHER" id="PTHR48020:SF49">
    <property type="entry name" value="SUGAR TRANSPORTER"/>
    <property type="match status" value="1"/>
</dbReference>
<feature type="domain" description="Major facilitator superfamily (MFS) profile" evidence="10">
    <location>
        <begin position="40"/>
        <end position="477"/>
    </location>
</feature>
<protein>
    <submittedName>
        <fullName evidence="11">Major facilitator superfamily</fullName>
    </submittedName>
</protein>
<gene>
    <name evidence="11" type="ORF">MICPUN_109423</name>
</gene>
<evidence type="ECO:0000313" key="12">
    <source>
        <dbReference type="Proteomes" id="UP000002009"/>
    </source>
</evidence>
<evidence type="ECO:0000256" key="6">
    <source>
        <dbReference type="ARBA" id="ARBA00023136"/>
    </source>
</evidence>
<dbReference type="NCBIfam" id="TIGR00879">
    <property type="entry name" value="SP"/>
    <property type="match status" value="1"/>
</dbReference>
<dbReference type="EMBL" id="CP001331">
    <property type="protein sequence ID" value="ACO67121.1"/>
    <property type="molecule type" value="Genomic_DNA"/>
</dbReference>
<feature type="transmembrane region" description="Helical" evidence="9">
    <location>
        <begin position="35"/>
        <end position="58"/>
    </location>
</feature>
<dbReference type="InterPro" id="IPR005829">
    <property type="entry name" value="Sugar_transporter_CS"/>
</dbReference>
<dbReference type="InterPro" id="IPR005828">
    <property type="entry name" value="MFS_sugar_transport-like"/>
</dbReference>
<reference evidence="11 12" key="1">
    <citation type="journal article" date="2009" name="Science">
        <title>Green evolution and dynamic adaptations revealed by genomes of the marine picoeukaryotes Micromonas.</title>
        <authorList>
            <person name="Worden A.Z."/>
            <person name="Lee J.H."/>
            <person name="Mock T."/>
            <person name="Rouze P."/>
            <person name="Simmons M.P."/>
            <person name="Aerts A.L."/>
            <person name="Allen A.E."/>
            <person name="Cuvelier M.L."/>
            <person name="Derelle E."/>
            <person name="Everett M.V."/>
            <person name="Foulon E."/>
            <person name="Grimwood J."/>
            <person name="Gundlach H."/>
            <person name="Henrissat B."/>
            <person name="Napoli C."/>
            <person name="McDonald S.M."/>
            <person name="Parker M.S."/>
            <person name="Rombauts S."/>
            <person name="Salamov A."/>
            <person name="Von Dassow P."/>
            <person name="Badger J.H."/>
            <person name="Coutinho P.M."/>
            <person name="Demir E."/>
            <person name="Dubchak I."/>
            <person name="Gentemann C."/>
            <person name="Eikrem W."/>
            <person name="Gready J.E."/>
            <person name="John U."/>
            <person name="Lanier W."/>
            <person name="Lindquist E.A."/>
            <person name="Lucas S."/>
            <person name="Mayer K.F."/>
            <person name="Moreau H."/>
            <person name="Not F."/>
            <person name="Otillar R."/>
            <person name="Panaud O."/>
            <person name="Pangilinan J."/>
            <person name="Paulsen I."/>
            <person name="Piegu B."/>
            <person name="Poliakov A."/>
            <person name="Robbens S."/>
            <person name="Schmutz J."/>
            <person name="Toulza E."/>
            <person name="Wyss T."/>
            <person name="Zelensky A."/>
            <person name="Zhou K."/>
            <person name="Armbrust E.V."/>
            <person name="Bhattacharya D."/>
            <person name="Goodenough U.W."/>
            <person name="Van de Peer Y."/>
            <person name="Grigoriev I.V."/>
        </authorList>
    </citation>
    <scope>NUCLEOTIDE SEQUENCE [LARGE SCALE GENOMIC DNA]</scope>
    <source>
        <strain evidence="12">RCC299 / NOUM17</strain>
    </source>
</reference>
<dbReference type="PRINTS" id="PR00171">
    <property type="entry name" value="SUGRTRNSPORT"/>
</dbReference>
<dbReference type="Pfam" id="PF00083">
    <property type="entry name" value="Sugar_tr"/>
    <property type="match status" value="1"/>
</dbReference>
<accession>C1EFN4</accession>
<evidence type="ECO:0000256" key="8">
    <source>
        <dbReference type="SAM" id="MobiDB-lite"/>
    </source>
</evidence>
<feature type="transmembrane region" description="Helical" evidence="9">
    <location>
        <begin position="131"/>
        <end position="152"/>
    </location>
</feature>
<keyword evidence="6 9" id="KW-0472">Membrane</keyword>
<evidence type="ECO:0000256" key="4">
    <source>
        <dbReference type="ARBA" id="ARBA00022692"/>
    </source>
</evidence>
<keyword evidence="12" id="KW-1185">Reference proteome</keyword>
<dbReference type="AlphaFoldDB" id="C1EFN4"/>